<sequence length="1434" mass="159275">MNKSLLILLFFITSINLFGQLDTEHWFAPMVDRTANPNTVQRIYMSTNETTPFKVEVYNNNVIIGTVTISKNNPKYYEISNRSMIIARPPSFNPSSDLFKPVNKGIYLKGEKYFFASLRFSVSQHAEILTSKGTAGIGTDFRVAMAPIMVYNEILNFMTSVMATENNTNVTISGFDPNVKFSDGVSRTQFNFTLNKGQSYIIDGIGDQTENFTGFIGAKITADKPISVTNGNFNGQYAGDYPSASDILMDQAVPEDKLGKTFILVKGNGANSYVDPDTGSRTTMEKAIIVAVKDNTEIYLNDDTVPAKILQTGEFFETAPDSYKDQGSGHYNLYISSNNNIYVYQLLAGIEIGNPPTNGNGQATGGFNYIPPLSCYLPNRIDEIGLINENRVFISNINNYRNQIPTKMNIITERGATVDVKSNGTSLVLSAANGPFDVTGNSQWVTYSIPNITGNVAVFSSRAVTAGISAGDDAVGYGGYFAGFSYLPAIIRKEGECVPDVVLQLPEGFDFYQWMKKNQATGLFEDITGANTNLYKPTEAGYYKARVKQGSCAEVNTTEFKFLSCLSYTAQFYQTCKDLTLVPKLTLGNQGVIGSSISIVKQPLKGTVTIDAVTKTISYTANPNVAGADSFRYKFIGDDPITPESEEVLVNIDIKNIVASDRILKGCKISNTIGEFDLTKADVTLDTSVTKTFYKDHINADNDTGVNTIATADLGHYQSSEGEIFVRLNNGFCPKTVKVELRFAPIPDIVNNTYEACDLDFKGAKVKLDQVARLLLKDPVYFTNVKFYLNPVATAGTELPNDFTYSANTTLHMVVFSPDGCTPVKFAINLKVGTRLALTKTLDNYTLCDPNLDDSENVNLDNYKNLFLSVTDVSDTALKTYFYLSLNDAQRDINRLPNGNVTITKDVDYHFRFEKNGICPNVGSLSIRYTKGFASLTLQPEITICESATVQVDGGTAHVKWQWTSDSDPAYIIPPTQKVTLKPGKYHVILKSKDSCDYNQRFEIIGSPKAVLDISKLNATFCDDKFKNQIIVKLSTQVTPVILQNPHPDIKMEYYRDAAYTQLINEDNFIYSNDIRIYVKAVSKYCSETRDFIDFRIGNRVPLSNIKLTHEECDDDMDGIFTIKNLNNYTALFTSDPKVSAKFYIKEADAKNDAANNITEINVNNQQVLFVRFSNTSSLDCPNIGELTIKIKIPKKSEVLLDKPICPDDTTYLDIGPGFDNSNVVWYNENDPAKIIGTGQVISDLPVGKYFVILKGFYPNDCPIKQSVEIKAAELPEIESIEINGSTVKINATGGVKPYKYAIDNGNYQDSEIFTNISPGLHKAYVISVDNCDPAEKIFSVIEIYNAITPNGDGVNDVLDMSLLKYKIDVKFQIFDREGKKLFEGDPNNNYIWDGKQNGKPLSTSSYWYIMEWKDFEKSPPVKYTGWILLKNRN</sequence>
<dbReference type="EMBL" id="FRAM01000001">
    <property type="protein sequence ID" value="SHK04352.1"/>
    <property type="molecule type" value="Genomic_DNA"/>
</dbReference>
<dbReference type="Proteomes" id="UP000184498">
    <property type="component" value="Unassembled WGS sequence"/>
</dbReference>
<dbReference type="OrthoDB" id="9765926at2"/>
<dbReference type="STRING" id="216903.SAMN05444371_0933"/>
<dbReference type="Pfam" id="PF13585">
    <property type="entry name" value="CHU_C"/>
    <property type="match status" value="1"/>
</dbReference>
<dbReference type="NCBIfam" id="TIGR04131">
    <property type="entry name" value="Bac_Flav_CTERM"/>
    <property type="match status" value="1"/>
</dbReference>
<feature type="domain" description="IgGFc-binding protein N-terminal" evidence="1">
    <location>
        <begin position="135"/>
        <end position="466"/>
    </location>
</feature>
<keyword evidence="3" id="KW-1185">Reference proteome</keyword>
<accession>A0A1M6P8Y6</accession>
<reference evidence="3" key="1">
    <citation type="submission" date="2016-11" db="EMBL/GenBank/DDBJ databases">
        <authorList>
            <person name="Varghese N."/>
            <person name="Submissions S."/>
        </authorList>
    </citation>
    <scope>NUCLEOTIDE SEQUENCE [LARGE SCALE GENOMIC DNA]</scope>
    <source>
        <strain evidence="3">DSM 18016</strain>
    </source>
</reference>
<organism evidence="2 3">
    <name type="scientific">Epilithonimonas mollis</name>
    <dbReference type="NCBI Taxonomy" id="216903"/>
    <lineage>
        <taxon>Bacteria</taxon>
        <taxon>Pseudomonadati</taxon>
        <taxon>Bacteroidota</taxon>
        <taxon>Flavobacteriia</taxon>
        <taxon>Flavobacteriales</taxon>
        <taxon>Weeksellaceae</taxon>
        <taxon>Chryseobacterium group</taxon>
        <taxon>Epilithonimonas</taxon>
    </lineage>
</organism>
<dbReference type="InterPro" id="IPR035234">
    <property type="entry name" value="IgGFc-bd_N"/>
</dbReference>
<dbReference type="RefSeq" id="WP_072996636.1">
    <property type="nucleotide sequence ID" value="NZ_FRAM01000001.1"/>
</dbReference>
<protein>
    <submittedName>
        <fullName evidence="2">Gliding motility-associated C-terminal domain-containing protein</fullName>
    </submittedName>
</protein>
<proteinExistence type="predicted"/>
<dbReference type="Pfam" id="PF17517">
    <property type="entry name" value="IgGFc_binding"/>
    <property type="match status" value="1"/>
</dbReference>
<evidence type="ECO:0000313" key="3">
    <source>
        <dbReference type="Proteomes" id="UP000184498"/>
    </source>
</evidence>
<dbReference type="Gene3D" id="2.60.40.3440">
    <property type="match status" value="1"/>
</dbReference>
<evidence type="ECO:0000259" key="1">
    <source>
        <dbReference type="Pfam" id="PF17517"/>
    </source>
</evidence>
<dbReference type="InterPro" id="IPR026341">
    <property type="entry name" value="T9SS_type_B"/>
</dbReference>
<name>A0A1M6P8Y6_9FLAO</name>
<gene>
    <name evidence="2" type="ORF">SAMN05444371_0933</name>
</gene>
<evidence type="ECO:0000313" key="2">
    <source>
        <dbReference type="EMBL" id="SHK04352.1"/>
    </source>
</evidence>